<dbReference type="EMBL" id="BRZM01002112">
    <property type="protein sequence ID" value="GLD74273.1"/>
    <property type="molecule type" value="Genomic_DNA"/>
</dbReference>
<proteinExistence type="predicted"/>
<evidence type="ECO:0000313" key="3">
    <source>
        <dbReference type="Proteomes" id="UP001279410"/>
    </source>
</evidence>
<feature type="region of interest" description="Disordered" evidence="1">
    <location>
        <begin position="69"/>
        <end position="104"/>
    </location>
</feature>
<gene>
    <name evidence="2" type="ORF">AKAME5_002560200</name>
</gene>
<dbReference type="InterPro" id="IPR039011">
    <property type="entry name" value="IRS"/>
</dbReference>
<dbReference type="GO" id="GO:0005158">
    <property type="term" value="F:insulin receptor binding"/>
    <property type="evidence" value="ECO:0007669"/>
    <property type="project" value="InterPro"/>
</dbReference>
<protein>
    <submittedName>
        <fullName evidence="2">Insulin receptor substrate 1-B-like protein</fullName>
    </submittedName>
</protein>
<organism evidence="2 3">
    <name type="scientific">Lates japonicus</name>
    <name type="common">Japanese lates</name>
    <dbReference type="NCBI Taxonomy" id="270547"/>
    <lineage>
        <taxon>Eukaryota</taxon>
        <taxon>Metazoa</taxon>
        <taxon>Chordata</taxon>
        <taxon>Craniata</taxon>
        <taxon>Vertebrata</taxon>
        <taxon>Euteleostomi</taxon>
        <taxon>Actinopterygii</taxon>
        <taxon>Neopterygii</taxon>
        <taxon>Teleostei</taxon>
        <taxon>Neoteleostei</taxon>
        <taxon>Acanthomorphata</taxon>
        <taxon>Carangaria</taxon>
        <taxon>Carangaria incertae sedis</taxon>
        <taxon>Centropomidae</taxon>
        <taxon>Lates</taxon>
    </lineage>
</organism>
<keyword evidence="3" id="KW-1185">Reference proteome</keyword>
<evidence type="ECO:0000313" key="2">
    <source>
        <dbReference type="EMBL" id="GLD74273.1"/>
    </source>
</evidence>
<dbReference type="PANTHER" id="PTHR10614:SF9">
    <property type="entry name" value="INSULIN RECEPTOR SUBSTRATE 1-B ISOFORM X1"/>
    <property type="match status" value="1"/>
</dbReference>
<feature type="compositionally biased region" description="Polar residues" evidence="1">
    <location>
        <begin position="199"/>
        <end position="211"/>
    </location>
</feature>
<dbReference type="Proteomes" id="UP001279410">
    <property type="component" value="Unassembled WGS sequence"/>
</dbReference>
<evidence type="ECO:0000256" key="1">
    <source>
        <dbReference type="SAM" id="MobiDB-lite"/>
    </source>
</evidence>
<dbReference type="PANTHER" id="PTHR10614">
    <property type="entry name" value="INSULIN RECEPTOR SUBSTRATE"/>
    <property type="match status" value="1"/>
</dbReference>
<dbReference type="GO" id="GO:0005829">
    <property type="term" value="C:cytosol"/>
    <property type="evidence" value="ECO:0007669"/>
    <property type="project" value="TreeGrafter"/>
</dbReference>
<feature type="compositionally biased region" description="Basic and acidic residues" evidence="1">
    <location>
        <begin position="182"/>
        <end position="198"/>
    </location>
</feature>
<feature type="region of interest" description="Disordered" evidence="1">
    <location>
        <begin position="335"/>
        <end position="355"/>
    </location>
</feature>
<accession>A0AAD3NKT1</accession>
<dbReference type="GO" id="GO:0005886">
    <property type="term" value="C:plasma membrane"/>
    <property type="evidence" value="ECO:0007669"/>
    <property type="project" value="TreeGrafter"/>
</dbReference>
<keyword evidence="2" id="KW-0675">Receptor</keyword>
<dbReference type="GO" id="GO:0043548">
    <property type="term" value="F:phosphatidylinositol 3-kinase binding"/>
    <property type="evidence" value="ECO:0007669"/>
    <property type="project" value="TreeGrafter"/>
</dbReference>
<feature type="region of interest" description="Disordered" evidence="1">
    <location>
        <begin position="171"/>
        <end position="250"/>
    </location>
</feature>
<feature type="compositionally biased region" description="Low complexity" evidence="1">
    <location>
        <begin position="285"/>
        <end position="307"/>
    </location>
</feature>
<dbReference type="GO" id="GO:0008286">
    <property type="term" value="P:insulin receptor signaling pathway"/>
    <property type="evidence" value="ECO:0007669"/>
    <property type="project" value="InterPro"/>
</dbReference>
<comment type="caution">
    <text evidence="2">The sequence shown here is derived from an EMBL/GenBank/DDBJ whole genome shotgun (WGS) entry which is preliminary data.</text>
</comment>
<dbReference type="AlphaFoldDB" id="A0AAD3NKT1"/>
<feature type="compositionally biased region" description="Polar residues" evidence="1">
    <location>
        <begin position="345"/>
        <end position="355"/>
    </location>
</feature>
<sequence length="440" mass="46238">MGLDEAGGPTIVVVGEWVEAGLWEGVRSNRQWKTRWLDATCRSPLPHIPRAQPAVRAMGRVRTELQAVEGTMAGGAQSKDGSKLQQRRGSGGLSKQGGHTRSRPVSLFVDVSKANTLPRVRENPLPPEPKSPGVWPASEYVNMDLGPSPSPSPLSLTPLVFPSFHTPHLAAPKACDGGSSGPREESTEVAEAPHKSRENAPSVTESPTSCGDYTEMAFSLNSNTVPRSSSSVSPKAPSPTRTDPSVPVLSRGLDFPLAKPGLNPDHGAKVIRADPQGRRRHCSETFLASPSLPTSTSTSSSSSTASLFPEHAQAVARRLGFESMLWGNGAVNDTPAQCPLPGQQPLPTNSQTSSTEQGLNYIDLDLVNKESPHLGLDGPSGSQAPSRLFSVLGGGSGIGGVGAAVGSSSSSSLNTYASIDFYKSEELRTHQNGNKEGTEC</sequence>
<feature type="region of interest" description="Disordered" evidence="1">
    <location>
        <begin position="274"/>
        <end position="307"/>
    </location>
</feature>
<name>A0AAD3NKT1_LATJO</name>
<feature type="compositionally biased region" description="Low complexity" evidence="1">
    <location>
        <begin position="219"/>
        <end position="240"/>
    </location>
</feature>
<reference evidence="2" key="1">
    <citation type="submission" date="2022-08" db="EMBL/GenBank/DDBJ databases">
        <title>Genome sequencing of akame (Lates japonicus).</title>
        <authorList>
            <person name="Hashiguchi Y."/>
            <person name="Takahashi H."/>
        </authorList>
    </citation>
    <scope>NUCLEOTIDE SEQUENCE</scope>
    <source>
        <strain evidence="2">Kochi</strain>
    </source>
</reference>